<dbReference type="Gene3D" id="3.30.70.270">
    <property type="match status" value="1"/>
</dbReference>
<dbReference type="InterPro" id="IPR043128">
    <property type="entry name" value="Rev_trsase/Diguanyl_cyclase"/>
</dbReference>
<gene>
    <name evidence="4" type="ORF">H0241_22670</name>
</gene>
<dbReference type="PROSITE" id="PS50887">
    <property type="entry name" value="GGDEF"/>
    <property type="match status" value="1"/>
</dbReference>
<reference evidence="4 5" key="1">
    <citation type="submission" date="2020-07" db="EMBL/GenBank/DDBJ databases">
        <title>Definition of the novel symbiovar canariense within Mesorhizobium novociceri, a new species of genus Mesorhizobium nodulating Cicer canariense in the Caldera de Taburiente National Park (La Palma, Canary Islands).</title>
        <authorList>
            <person name="Leon-Barrios M."/>
            <person name="Perez-Yepez J."/>
            <person name="Flores-Felix J.D."/>
            <person name="Ramirez-Baena M.H."/>
            <person name="Pulido-Suarez L."/>
            <person name="Igual J.M."/>
            <person name="Velazquez E."/>
            <person name="Peix A."/>
        </authorList>
    </citation>
    <scope>NUCLEOTIDE SEQUENCE [LARGE SCALE GENOMIC DNA]</scope>
    <source>
        <strain evidence="4 5">CCANP35</strain>
    </source>
</reference>
<dbReference type="SUPFAM" id="SSF55073">
    <property type="entry name" value="Nucleotide cyclase"/>
    <property type="match status" value="1"/>
</dbReference>
<dbReference type="RefSeq" id="WP_181060073.1">
    <property type="nucleotide sequence ID" value="NZ_JACDTY010000012.1"/>
</dbReference>
<dbReference type="SMART" id="SM00052">
    <property type="entry name" value="EAL"/>
    <property type="match status" value="1"/>
</dbReference>
<sequence length="515" mass="57557">MLSETDHSEDRVARLERRLQRERKAREEAEWLLEAKSLELYHANSHLTVLANDLEMRVLDRTHELEVARQQAMFLAERDPLTTLANRFSFARDLDAAIRAAQLQGGSVQLLFVDLDRFKEINDNYGHAVGDAVLLGVADRLRAICKEQEVAGRLGGDEFGVICVTPIHGERAREIAAKVMEAMSGPIDCGRLQLVVSCSVGFASFPRDATDSPTLQRFADIALYRSKSAGRSTWMEFDETMAAELEHRQGLETELRSAVAAREIEPWYQPIISTQSDRIVGVEALARWQHAERGLLLPGLFIPLAEESSLIVELGQAMIDRCCQEMYPLIREGRLDYVSVNLSTRHLRSPSVVEQIAATLASHRFPPSALQLEITESLLLIDFEQAEERLSQFRALGIRIALDDFGAGYSSLSYIRRLPLDVIKIDRSFARDISSDGQAEAVVKAIVQLAQALNLGIIAEGIETESQALRLTSCGCFVQQGYLFGRPMPLRETKQYLEAGLNPMHTTQRKPASRA</sequence>
<organism evidence="4 5">
    <name type="scientific">Mesorhizobium neociceri</name>
    <dbReference type="NCBI Taxonomy" id="1307853"/>
    <lineage>
        <taxon>Bacteria</taxon>
        <taxon>Pseudomonadati</taxon>
        <taxon>Pseudomonadota</taxon>
        <taxon>Alphaproteobacteria</taxon>
        <taxon>Hyphomicrobiales</taxon>
        <taxon>Phyllobacteriaceae</taxon>
        <taxon>Mesorhizobium</taxon>
    </lineage>
</organism>
<name>A0A838BAU9_9HYPH</name>
<dbReference type="InterPro" id="IPR029787">
    <property type="entry name" value="Nucleotide_cyclase"/>
</dbReference>
<comment type="caution">
    <text evidence="4">The sequence shown here is derived from an EMBL/GenBank/DDBJ whole genome shotgun (WGS) entry which is preliminary data.</text>
</comment>
<dbReference type="EMBL" id="JACDTY010000012">
    <property type="protein sequence ID" value="MBA1143031.1"/>
    <property type="molecule type" value="Genomic_DNA"/>
</dbReference>
<keyword evidence="5" id="KW-1185">Reference proteome</keyword>
<dbReference type="CDD" id="cd01948">
    <property type="entry name" value="EAL"/>
    <property type="match status" value="1"/>
</dbReference>
<dbReference type="Gene3D" id="3.20.20.450">
    <property type="entry name" value="EAL domain"/>
    <property type="match status" value="1"/>
</dbReference>
<dbReference type="InterPro" id="IPR000160">
    <property type="entry name" value="GGDEF_dom"/>
</dbReference>
<keyword evidence="1" id="KW-0175">Coiled coil</keyword>
<dbReference type="InterPro" id="IPR001633">
    <property type="entry name" value="EAL_dom"/>
</dbReference>
<dbReference type="AlphaFoldDB" id="A0A838BAU9"/>
<dbReference type="GO" id="GO:0071111">
    <property type="term" value="F:cyclic-guanylate-specific phosphodiesterase activity"/>
    <property type="evidence" value="ECO:0007669"/>
    <property type="project" value="InterPro"/>
</dbReference>
<dbReference type="SMART" id="SM00267">
    <property type="entry name" value="GGDEF"/>
    <property type="match status" value="1"/>
</dbReference>
<evidence type="ECO:0000313" key="5">
    <source>
        <dbReference type="Proteomes" id="UP000558284"/>
    </source>
</evidence>
<feature type="domain" description="GGDEF" evidence="3">
    <location>
        <begin position="106"/>
        <end position="239"/>
    </location>
</feature>
<accession>A0A838BAU9</accession>
<protein>
    <submittedName>
        <fullName evidence="4">EAL domain-containing protein</fullName>
    </submittedName>
</protein>
<evidence type="ECO:0000259" key="2">
    <source>
        <dbReference type="PROSITE" id="PS50883"/>
    </source>
</evidence>
<proteinExistence type="predicted"/>
<dbReference type="Pfam" id="PF00990">
    <property type="entry name" value="GGDEF"/>
    <property type="match status" value="1"/>
</dbReference>
<evidence type="ECO:0000259" key="3">
    <source>
        <dbReference type="PROSITE" id="PS50887"/>
    </source>
</evidence>
<dbReference type="PROSITE" id="PS50883">
    <property type="entry name" value="EAL"/>
    <property type="match status" value="1"/>
</dbReference>
<feature type="coiled-coil region" evidence="1">
    <location>
        <begin position="5"/>
        <end position="32"/>
    </location>
</feature>
<dbReference type="CDD" id="cd01949">
    <property type="entry name" value="GGDEF"/>
    <property type="match status" value="1"/>
</dbReference>
<dbReference type="SUPFAM" id="SSF141868">
    <property type="entry name" value="EAL domain-like"/>
    <property type="match status" value="1"/>
</dbReference>
<dbReference type="InterPro" id="IPR050706">
    <property type="entry name" value="Cyclic-di-GMP_PDE-like"/>
</dbReference>
<evidence type="ECO:0000256" key="1">
    <source>
        <dbReference type="SAM" id="Coils"/>
    </source>
</evidence>
<dbReference type="Pfam" id="PF00563">
    <property type="entry name" value="EAL"/>
    <property type="match status" value="1"/>
</dbReference>
<evidence type="ECO:0000313" key="4">
    <source>
        <dbReference type="EMBL" id="MBA1143031.1"/>
    </source>
</evidence>
<dbReference type="Proteomes" id="UP000558284">
    <property type="component" value="Unassembled WGS sequence"/>
</dbReference>
<dbReference type="InterPro" id="IPR035919">
    <property type="entry name" value="EAL_sf"/>
</dbReference>
<dbReference type="PANTHER" id="PTHR33121">
    <property type="entry name" value="CYCLIC DI-GMP PHOSPHODIESTERASE PDEF"/>
    <property type="match status" value="1"/>
</dbReference>
<dbReference type="PANTHER" id="PTHR33121:SF70">
    <property type="entry name" value="SIGNALING PROTEIN YKOW"/>
    <property type="match status" value="1"/>
</dbReference>
<feature type="domain" description="EAL" evidence="2">
    <location>
        <begin position="248"/>
        <end position="501"/>
    </location>
</feature>
<dbReference type="NCBIfam" id="TIGR00254">
    <property type="entry name" value="GGDEF"/>
    <property type="match status" value="1"/>
</dbReference>